<comment type="caution">
    <text evidence="1">The sequence shown here is derived from an EMBL/GenBank/DDBJ whole genome shotgun (WGS) entry which is preliminary data.</text>
</comment>
<dbReference type="AlphaFoldDB" id="A0AAV4UDP5"/>
<protein>
    <submittedName>
        <fullName evidence="1">Uncharacterized protein</fullName>
    </submittedName>
</protein>
<gene>
    <name evidence="1" type="ORF">CDAR_566361</name>
</gene>
<organism evidence="1 2">
    <name type="scientific">Caerostris darwini</name>
    <dbReference type="NCBI Taxonomy" id="1538125"/>
    <lineage>
        <taxon>Eukaryota</taxon>
        <taxon>Metazoa</taxon>
        <taxon>Ecdysozoa</taxon>
        <taxon>Arthropoda</taxon>
        <taxon>Chelicerata</taxon>
        <taxon>Arachnida</taxon>
        <taxon>Araneae</taxon>
        <taxon>Araneomorphae</taxon>
        <taxon>Entelegynae</taxon>
        <taxon>Araneoidea</taxon>
        <taxon>Araneidae</taxon>
        <taxon>Caerostris</taxon>
    </lineage>
</organism>
<sequence>MIENGLRFNGGCTGYMYLNACETLVYFNLETFITRGGTRMRNLSCPSPTLPLLSEFYPRSKYIFKKGAEIWLEFGNVRPDLWCHGWFVKAVWQKFTLFGSLHAFNLWN</sequence>
<proteinExistence type="predicted"/>
<reference evidence="1 2" key="1">
    <citation type="submission" date="2021-06" db="EMBL/GenBank/DDBJ databases">
        <title>Caerostris darwini draft genome.</title>
        <authorList>
            <person name="Kono N."/>
            <person name="Arakawa K."/>
        </authorList>
    </citation>
    <scope>NUCLEOTIDE SEQUENCE [LARGE SCALE GENOMIC DNA]</scope>
</reference>
<name>A0AAV4UDP5_9ARAC</name>
<keyword evidence="2" id="KW-1185">Reference proteome</keyword>
<accession>A0AAV4UDP5</accession>
<dbReference type="EMBL" id="BPLQ01011129">
    <property type="protein sequence ID" value="GIY55850.1"/>
    <property type="molecule type" value="Genomic_DNA"/>
</dbReference>
<evidence type="ECO:0000313" key="1">
    <source>
        <dbReference type="EMBL" id="GIY55850.1"/>
    </source>
</evidence>
<evidence type="ECO:0000313" key="2">
    <source>
        <dbReference type="Proteomes" id="UP001054837"/>
    </source>
</evidence>
<dbReference type="Proteomes" id="UP001054837">
    <property type="component" value="Unassembled WGS sequence"/>
</dbReference>